<name>A0ABX7LUZ5_9CAUL</name>
<proteinExistence type="predicted"/>
<accession>A0ABX7LUZ5</accession>
<protein>
    <submittedName>
        <fullName evidence="1">Uncharacterized protein</fullName>
    </submittedName>
</protein>
<dbReference type="EMBL" id="CP070968">
    <property type="protein sequence ID" value="QSF55206.1"/>
    <property type="molecule type" value="Genomic_DNA"/>
</dbReference>
<evidence type="ECO:0000313" key="2">
    <source>
        <dbReference type="Proteomes" id="UP000662957"/>
    </source>
</evidence>
<evidence type="ECO:0000313" key="1">
    <source>
        <dbReference type="EMBL" id="QSF55206.1"/>
    </source>
</evidence>
<keyword evidence="2" id="KW-1185">Reference proteome</keyword>
<sequence>MSQTQLAKAMGTVASVLSKLEKLDEVEAELAQRYLNAVDTHLAREALDHYGRNWRRSTPPSFLHPDREALWLFDIAARDLDVFEAERKDPILRGHIDLLREDLRAAETYLDRRDHTVAWIGDIGVGKTTALSHAVGLLVGDGRSGRRPAFPVGPGRTTVCETAIRVGPYGVLVDPMEEEQVVRLARDLVASLAPDASGIAVPAELARLIRAMADMKVTSRVDGDEVVTIDPIADLLASGVGIAEVADRVVAGMNLSDRTERQLIQAEGSEDGLTWISRLVSAINSGTDPRFSVPTRITVLMPSDRLKADGQILSVIDTRGVEGVTQRKDISQHAEEIRTLMVLCTKFADAPNATVQRHLQDSYDAGTGAADRHRQCILVLPRGDEALETPGPDGPVSSRLQGYAVRRAEVRQALVGAGLPPTPTYFFDARNDDPDQIWSDLRAQIQRMRNDYAARGRAAAAGVRNLIENVDDVRASEARLDIEVELARLLGEVGPLMQSVRPPHQNLIEQLAVGHHSSIAASIYRRGDWENFAFDHILGMGVRIDANLRTQRDTHRLEFRFKDLETKYHDLESVLVTIQSLRIRLSEGRQEFLSAARLIGADAYGRLLAGADLWPEAAKRYGMGSGYKRDVAELWRAWFETTPEAQDVRVAVDARLQDAWSTWVIEPLRQAVRAAPTP</sequence>
<dbReference type="Proteomes" id="UP000662957">
    <property type="component" value="Chromosome"/>
</dbReference>
<gene>
    <name evidence="1" type="ORF">JX001_05220</name>
</gene>
<organism evidence="1 2">
    <name type="scientific">Brevundimonas fontaquae</name>
    <dbReference type="NCBI Taxonomy" id="2813778"/>
    <lineage>
        <taxon>Bacteria</taxon>
        <taxon>Pseudomonadati</taxon>
        <taxon>Pseudomonadota</taxon>
        <taxon>Alphaproteobacteria</taxon>
        <taxon>Caulobacterales</taxon>
        <taxon>Caulobacteraceae</taxon>
        <taxon>Brevundimonas</taxon>
    </lineage>
</organism>
<reference evidence="1 2" key="1">
    <citation type="submission" date="2021-02" db="EMBL/GenBank/DDBJ databases">
        <title>Brevundimonas sp. CS1 genome sequence.</title>
        <authorList>
            <person name="Lee K."/>
            <person name="Choi Y.-J."/>
            <person name="Son H.-R."/>
        </authorList>
    </citation>
    <scope>NUCLEOTIDE SEQUENCE [LARGE SCALE GENOMIC DNA]</scope>
    <source>
        <strain evidence="1 2">CS1</strain>
    </source>
</reference>
<dbReference type="RefSeq" id="WP_205682584.1">
    <property type="nucleotide sequence ID" value="NZ_CP070968.1"/>
</dbReference>